<dbReference type="Proteomes" id="UP001144978">
    <property type="component" value="Unassembled WGS sequence"/>
</dbReference>
<evidence type="ECO:0000313" key="1">
    <source>
        <dbReference type="EMBL" id="KAJ3015501.1"/>
    </source>
</evidence>
<dbReference type="EMBL" id="JANSHE010000156">
    <property type="protein sequence ID" value="KAJ3015501.1"/>
    <property type="molecule type" value="Genomic_DNA"/>
</dbReference>
<comment type="caution">
    <text evidence="1">The sequence shown here is derived from an EMBL/GenBank/DDBJ whole genome shotgun (WGS) entry which is preliminary data.</text>
</comment>
<proteinExistence type="predicted"/>
<keyword evidence="2" id="KW-1185">Reference proteome</keyword>
<organism evidence="1 2">
    <name type="scientific">Trametes sanguinea</name>
    <dbReference type="NCBI Taxonomy" id="158606"/>
    <lineage>
        <taxon>Eukaryota</taxon>
        <taxon>Fungi</taxon>
        <taxon>Dikarya</taxon>
        <taxon>Basidiomycota</taxon>
        <taxon>Agaricomycotina</taxon>
        <taxon>Agaricomycetes</taxon>
        <taxon>Polyporales</taxon>
        <taxon>Polyporaceae</taxon>
        <taxon>Trametes</taxon>
    </lineage>
</organism>
<accession>A0ACC1Q7R5</accession>
<reference evidence="1" key="1">
    <citation type="submission" date="2022-08" db="EMBL/GenBank/DDBJ databases">
        <title>Genome Sequence of Pycnoporus sanguineus.</title>
        <authorList>
            <person name="Buettner E."/>
        </authorList>
    </citation>
    <scope>NUCLEOTIDE SEQUENCE</scope>
    <source>
        <strain evidence="1">CG-C14</strain>
    </source>
</reference>
<sequence>MLEQESEQYRQALEDELQQMKLDEKTAQEAVSTEARMTAQASNSREDAQNNIAAVVQPLLELLREHTGYYLTLFAGIPLSSGKEEFKMKIITAGKTAGSPGLPWHMCEPEPFKSQVVASFTRFLMKTPEWAQRVANTSDSPTHPLSINLSHAGPPDRGLPPLLCPALQYGLEGLSRLGHAERKRLAECARELSRWGGPSSSHLLCGFIGPPRPGDSTVPWHPA</sequence>
<protein>
    <submittedName>
        <fullName evidence="1">Uncharacterized protein</fullName>
    </submittedName>
</protein>
<name>A0ACC1Q7R5_9APHY</name>
<evidence type="ECO:0000313" key="2">
    <source>
        <dbReference type="Proteomes" id="UP001144978"/>
    </source>
</evidence>
<gene>
    <name evidence="1" type="ORF">NUW54_g1030</name>
</gene>